<proteinExistence type="predicted"/>
<feature type="transmembrane region" description="Helical" evidence="2">
    <location>
        <begin position="324"/>
        <end position="342"/>
    </location>
</feature>
<name>A0A8S1PYJ1_PARPR</name>
<keyword evidence="4" id="KW-1185">Reference proteome</keyword>
<feature type="compositionally biased region" description="Polar residues" evidence="1">
    <location>
        <begin position="15"/>
        <end position="34"/>
    </location>
</feature>
<feature type="transmembrane region" description="Helical" evidence="2">
    <location>
        <begin position="427"/>
        <end position="447"/>
    </location>
</feature>
<dbReference type="Proteomes" id="UP000688137">
    <property type="component" value="Unassembled WGS sequence"/>
</dbReference>
<evidence type="ECO:0000256" key="2">
    <source>
        <dbReference type="SAM" id="Phobius"/>
    </source>
</evidence>
<evidence type="ECO:0000313" key="4">
    <source>
        <dbReference type="Proteomes" id="UP000688137"/>
    </source>
</evidence>
<feature type="transmembrane region" description="Helical" evidence="2">
    <location>
        <begin position="467"/>
        <end position="487"/>
    </location>
</feature>
<feature type="transmembrane region" description="Helical" evidence="2">
    <location>
        <begin position="508"/>
        <end position="527"/>
    </location>
</feature>
<keyword evidence="2" id="KW-0812">Transmembrane</keyword>
<feature type="transmembrane region" description="Helical" evidence="2">
    <location>
        <begin position="300"/>
        <end position="318"/>
    </location>
</feature>
<evidence type="ECO:0008006" key="5">
    <source>
        <dbReference type="Google" id="ProtNLM"/>
    </source>
</evidence>
<feature type="transmembrane region" description="Helical" evidence="2">
    <location>
        <begin position="592"/>
        <end position="612"/>
    </location>
</feature>
<comment type="caution">
    <text evidence="3">The sequence shown here is derived from an EMBL/GenBank/DDBJ whole genome shotgun (WGS) entry which is preliminary data.</text>
</comment>
<feature type="region of interest" description="Disordered" evidence="1">
    <location>
        <begin position="1"/>
        <end position="70"/>
    </location>
</feature>
<organism evidence="3 4">
    <name type="scientific">Paramecium primaurelia</name>
    <dbReference type="NCBI Taxonomy" id="5886"/>
    <lineage>
        <taxon>Eukaryota</taxon>
        <taxon>Sar</taxon>
        <taxon>Alveolata</taxon>
        <taxon>Ciliophora</taxon>
        <taxon>Intramacronucleata</taxon>
        <taxon>Oligohymenophorea</taxon>
        <taxon>Peniculida</taxon>
        <taxon>Parameciidae</taxon>
        <taxon>Paramecium</taxon>
    </lineage>
</organism>
<feature type="compositionally biased region" description="Polar residues" evidence="1">
    <location>
        <begin position="48"/>
        <end position="62"/>
    </location>
</feature>
<accession>A0A8S1PYJ1</accession>
<feature type="transmembrane region" description="Helical" evidence="2">
    <location>
        <begin position="214"/>
        <end position="235"/>
    </location>
</feature>
<gene>
    <name evidence="3" type="ORF">PPRIM_AZ9-3.1.T1340086</name>
</gene>
<feature type="transmembrane region" description="Helical" evidence="2">
    <location>
        <begin position="395"/>
        <end position="415"/>
    </location>
</feature>
<dbReference type="AlphaFoldDB" id="A0A8S1PYJ1"/>
<evidence type="ECO:0000256" key="1">
    <source>
        <dbReference type="SAM" id="MobiDB-lite"/>
    </source>
</evidence>
<reference evidence="3" key="1">
    <citation type="submission" date="2021-01" db="EMBL/GenBank/DDBJ databases">
        <authorList>
            <consortium name="Genoscope - CEA"/>
            <person name="William W."/>
        </authorList>
    </citation>
    <scope>NUCLEOTIDE SEQUENCE</scope>
</reference>
<dbReference type="OMA" id="VIWIENN"/>
<evidence type="ECO:0000313" key="3">
    <source>
        <dbReference type="EMBL" id="CAD8107639.1"/>
    </source>
</evidence>
<feature type="transmembrane region" description="Helical" evidence="2">
    <location>
        <begin position="553"/>
        <end position="571"/>
    </location>
</feature>
<keyword evidence="2" id="KW-1133">Transmembrane helix</keyword>
<keyword evidence="2" id="KW-0472">Membrane</keyword>
<feature type="transmembrane region" description="Helical" evidence="2">
    <location>
        <begin position="354"/>
        <end position="375"/>
    </location>
</feature>
<protein>
    <recommendedName>
        <fullName evidence="5">Transmembrane protein</fullName>
    </recommendedName>
</protein>
<dbReference type="EMBL" id="CAJJDM010000137">
    <property type="protein sequence ID" value="CAD8107639.1"/>
    <property type="molecule type" value="Genomic_DNA"/>
</dbReference>
<sequence length="633" mass="75112">MDSSQKNPQIREVNSDSASKGYSSNKSQFQSTFKYQYPIEKKNEHEQSINSEQSLSSIQEVNPKNDRSQYDEESQMFNYNYDQIINQNQRLESQNISLQAPINQQQIDLQTIQDQEPIQKVSSPVKLQQQQLQQSRSQSQVFQPFQPYQQQQQISASKSRIDRSFDGISVFTNISKQRTTPNSRNKANSFYYDRIGNQVSEIMPPMIDNYLTHVLLQTALPLLIVFILYVINYFLQRAIDQFCYLPEQYCICNGFGAKLWSWARQLIMWKLGLIVYRKQFLCRLAMGSSNLKHKEPVTEYIFLFLFTIIFDFILVIWIENNQDYVYVILVYCIGVVVLLNTFRVKDWNIVFKKGAGVFLYDFALLMLMVFIYYAIPNVVESLQDRQGKISGMQSFLYLYPLFDWIMEIFMDYIYNQTQFAELYIYQLQLIILGMKIGILNIVDIWTFEFWYNILMLGIMRANNSSMFLTIFLRRWIFYLIPDLQFITKMSETKKSLKGKHGAYLEHQFWIVFYYFFYLTNSSVPYIAKKTVFISNCKFDNETWNLTREYYQPIFIWGLLLIAEIAGIMLNKQKKYDNIKYEGGCKFNLIGNIFIRLSGYYFFQIAVMIPFLFKSLNDISQINKHLEIKDTEQY</sequence>